<keyword evidence="2" id="KW-1133">Transmembrane helix</keyword>
<comment type="caution">
    <text evidence="4">The sequence shown here is derived from an EMBL/GenBank/DDBJ whole genome shotgun (WGS) entry which is preliminary data.</text>
</comment>
<dbReference type="GO" id="GO:0055085">
    <property type="term" value="P:transmembrane transport"/>
    <property type="evidence" value="ECO:0007669"/>
    <property type="project" value="InterPro"/>
</dbReference>
<evidence type="ECO:0000313" key="5">
    <source>
        <dbReference type="Proteomes" id="UP000469430"/>
    </source>
</evidence>
<dbReference type="Gene3D" id="3.30.1150.10">
    <property type="match status" value="1"/>
</dbReference>
<keyword evidence="2" id="KW-0812">Transmembrane</keyword>
<evidence type="ECO:0000256" key="2">
    <source>
        <dbReference type="SAM" id="Phobius"/>
    </source>
</evidence>
<feature type="transmembrane region" description="Helical" evidence="2">
    <location>
        <begin position="42"/>
        <end position="64"/>
    </location>
</feature>
<feature type="region of interest" description="Disordered" evidence="1">
    <location>
        <begin position="86"/>
        <end position="181"/>
    </location>
</feature>
<protein>
    <submittedName>
        <fullName evidence="4">Energy transducer TonB</fullName>
    </submittedName>
</protein>
<gene>
    <name evidence="4" type="ORF">GRI97_15105</name>
</gene>
<keyword evidence="2" id="KW-0472">Membrane</keyword>
<organism evidence="4 5">
    <name type="scientific">Croceibacterium xixiisoli</name>
    <dbReference type="NCBI Taxonomy" id="1476466"/>
    <lineage>
        <taxon>Bacteria</taxon>
        <taxon>Pseudomonadati</taxon>
        <taxon>Pseudomonadota</taxon>
        <taxon>Alphaproteobacteria</taxon>
        <taxon>Sphingomonadales</taxon>
        <taxon>Erythrobacteraceae</taxon>
        <taxon>Croceibacterium</taxon>
    </lineage>
</organism>
<dbReference type="AlphaFoldDB" id="A0A6I4U0D7"/>
<feature type="compositionally biased region" description="Low complexity" evidence="1">
    <location>
        <begin position="107"/>
        <end position="140"/>
    </location>
</feature>
<reference evidence="4 5" key="1">
    <citation type="submission" date="2019-12" db="EMBL/GenBank/DDBJ databases">
        <title>Genomic-based taxomic classification of the family Erythrobacteraceae.</title>
        <authorList>
            <person name="Xu L."/>
        </authorList>
    </citation>
    <scope>NUCLEOTIDE SEQUENCE [LARGE SCALE GENOMIC DNA]</scope>
    <source>
        <strain evidence="4 5">S36</strain>
    </source>
</reference>
<dbReference type="OrthoDB" id="7390536at2"/>
<sequence length="277" mass="28740">MPSRRSGTESRSVALEEESKDPGTAVPEQELQGFGARRRPRWGALLLVGLFHVAALVGLVRAFAPDLGTQVMERAGALVTVVVRTRDEPPPPAAPAPDPQSVPDEGAAAPEAAAATPKEVTVPEVRTPLASPSPAPRASATGDENSAGAGESGDGTGAGAGGEGDGLGSGRGGGGRGGIMVTRPEKIAGDINAESDFATPPGGRQIRWGQRVVVHMTVGVDGRASNCRIVEPSPDPTADQRVCDLAEERFRFRPARDGNGDPVPAIYGWQQWWRPRG</sequence>
<accession>A0A6I4U0D7</accession>
<name>A0A6I4U0D7_9SPHN</name>
<dbReference type="Proteomes" id="UP000469430">
    <property type="component" value="Unassembled WGS sequence"/>
</dbReference>
<dbReference type="Pfam" id="PF03544">
    <property type="entry name" value="TonB_C"/>
    <property type="match status" value="1"/>
</dbReference>
<keyword evidence="5" id="KW-1185">Reference proteome</keyword>
<dbReference type="InterPro" id="IPR037682">
    <property type="entry name" value="TonB_C"/>
</dbReference>
<evidence type="ECO:0000313" key="4">
    <source>
        <dbReference type="EMBL" id="MXP00319.1"/>
    </source>
</evidence>
<feature type="compositionally biased region" description="Gly residues" evidence="1">
    <location>
        <begin position="150"/>
        <end position="178"/>
    </location>
</feature>
<evidence type="ECO:0000259" key="3">
    <source>
        <dbReference type="Pfam" id="PF03544"/>
    </source>
</evidence>
<feature type="region of interest" description="Disordered" evidence="1">
    <location>
        <begin position="1"/>
        <end position="31"/>
    </location>
</feature>
<feature type="compositionally biased region" description="Pro residues" evidence="1">
    <location>
        <begin position="90"/>
        <end position="100"/>
    </location>
</feature>
<dbReference type="EMBL" id="WTYJ01000003">
    <property type="protein sequence ID" value="MXP00319.1"/>
    <property type="molecule type" value="Genomic_DNA"/>
</dbReference>
<feature type="domain" description="TonB C-terminal" evidence="3">
    <location>
        <begin position="209"/>
        <end position="267"/>
    </location>
</feature>
<dbReference type="SUPFAM" id="SSF74653">
    <property type="entry name" value="TolA/TonB C-terminal domain"/>
    <property type="match status" value="1"/>
</dbReference>
<proteinExistence type="predicted"/>
<evidence type="ECO:0000256" key="1">
    <source>
        <dbReference type="SAM" id="MobiDB-lite"/>
    </source>
</evidence>